<protein>
    <recommendedName>
        <fullName evidence="3">Cytosolic protein</fullName>
    </recommendedName>
</protein>
<evidence type="ECO:0000313" key="2">
    <source>
        <dbReference type="Proteomes" id="UP001366166"/>
    </source>
</evidence>
<dbReference type="KEGG" id="dmp:FAK_32770"/>
<reference evidence="2" key="1">
    <citation type="journal article" date="2023" name="Arch. Microbiol.">
        <title>Desulfoferula mesophilus gen. nov. sp. nov., a mesophilic sulfate-reducing bacterium isolated from a brackish lake sediment.</title>
        <authorList>
            <person name="Watanabe T."/>
            <person name="Yabe T."/>
            <person name="Tsuji J.M."/>
            <person name="Fukui M."/>
        </authorList>
    </citation>
    <scope>NUCLEOTIDE SEQUENCE [LARGE SCALE GENOMIC DNA]</scope>
    <source>
        <strain evidence="2">12FAK</strain>
    </source>
</reference>
<dbReference type="AlphaFoldDB" id="A0AAU9EQS8"/>
<proteinExistence type="predicted"/>
<dbReference type="RefSeq" id="WP_338601714.1">
    <property type="nucleotide sequence ID" value="NZ_AP028679.1"/>
</dbReference>
<dbReference type="EMBL" id="AP028679">
    <property type="protein sequence ID" value="BEQ16211.1"/>
    <property type="molecule type" value="Genomic_DNA"/>
</dbReference>
<sequence>MNLRFTPAARGLLEGACDIHIHSAPDVYPRIMNDVELAQCAQEVGMRAILIKNHWTETVGRAQVASDVTGFPVFGGIAMNLSVGGVNPRAVDPALKMGAKTVWMPTLHSREFVANKSHVKNLAGELGADLQSLYLLKDDGSLLDECYAVFDQIIAHDSSLATGHISKPEAKVLVAEAAKRGVKKIVVTHPMASFVNYSVEEMKELLDLGATWLEHVFNDTTRQVGHPITRESMFEGMKAVGADHCIMSTDSGQWLNPIPAQQMGIYITDVLNYGFSEAEVRKMVQDNPAAMLGL</sequence>
<accession>A0AAU9EQS8</accession>
<dbReference type="Proteomes" id="UP001366166">
    <property type="component" value="Chromosome"/>
</dbReference>
<organism evidence="1 2">
    <name type="scientific">Desulfoferula mesophila</name>
    <dbReference type="NCBI Taxonomy" id="3058419"/>
    <lineage>
        <taxon>Bacteria</taxon>
        <taxon>Pseudomonadati</taxon>
        <taxon>Thermodesulfobacteriota</taxon>
        <taxon>Desulfarculia</taxon>
        <taxon>Desulfarculales</taxon>
        <taxon>Desulfarculaceae</taxon>
        <taxon>Desulfoferula</taxon>
    </lineage>
</organism>
<dbReference type="InterPro" id="IPR016797">
    <property type="entry name" value="UCP021898"/>
</dbReference>
<dbReference type="InterPro" id="IPR032466">
    <property type="entry name" value="Metal_Hydrolase"/>
</dbReference>
<dbReference type="Gene3D" id="3.20.20.140">
    <property type="entry name" value="Metal-dependent hydrolases"/>
    <property type="match status" value="1"/>
</dbReference>
<keyword evidence="2" id="KW-1185">Reference proteome</keyword>
<name>A0AAU9EQS8_9BACT</name>
<dbReference type="Pfam" id="PF19799">
    <property type="entry name" value="DUF6282"/>
    <property type="match status" value="1"/>
</dbReference>
<dbReference type="SUPFAM" id="SSF51556">
    <property type="entry name" value="Metallo-dependent hydrolases"/>
    <property type="match status" value="1"/>
</dbReference>
<dbReference type="InterPro" id="IPR046249">
    <property type="entry name" value="DUF6282"/>
</dbReference>
<evidence type="ECO:0008006" key="3">
    <source>
        <dbReference type="Google" id="ProtNLM"/>
    </source>
</evidence>
<evidence type="ECO:0000313" key="1">
    <source>
        <dbReference type="EMBL" id="BEQ16211.1"/>
    </source>
</evidence>
<dbReference type="PIRSF" id="PIRSF021898">
    <property type="entry name" value="UCP021898"/>
    <property type="match status" value="1"/>
</dbReference>
<gene>
    <name evidence="1" type="ORF">FAK_32770</name>
</gene>